<reference evidence="1" key="1">
    <citation type="submission" date="2022-08" db="EMBL/GenBank/DDBJ databases">
        <title>Genome Sequence of Fusarium decemcellulare.</title>
        <authorList>
            <person name="Buettner E."/>
        </authorList>
    </citation>
    <scope>NUCLEOTIDE SEQUENCE</scope>
    <source>
        <strain evidence="1">Babe19</strain>
    </source>
</reference>
<name>A0ACC1RRD5_9HYPO</name>
<dbReference type="EMBL" id="JANRMS010002245">
    <property type="protein sequence ID" value="KAJ3523489.1"/>
    <property type="molecule type" value="Genomic_DNA"/>
</dbReference>
<protein>
    <submittedName>
        <fullName evidence="1">Uncharacterized protein</fullName>
    </submittedName>
</protein>
<dbReference type="Proteomes" id="UP001148629">
    <property type="component" value="Unassembled WGS sequence"/>
</dbReference>
<comment type="caution">
    <text evidence="1">The sequence shown here is derived from an EMBL/GenBank/DDBJ whole genome shotgun (WGS) entry which is preliminary data.</text>
</comment>
<evidence type="ECO:0000313" key="2">
    <source>
        <dbReference type="Proteomes" id="UP001148629"/>
    </source>
</evidence>
<evidence type="ECO:0000313" key="1">
    <source>
        <dbReference type="EMBL" id="KAJ3523489.1"/>
    </source>
</evidence>
<keyword evidence="2" id="KW-1185">Reference proteome</keyword>
<accession>A0ACC1RRD5</accession>
<proteinExistence type="predicted"/>
<gene>
    <name evidence="1" type="ORF">NM208_g12430</name>
</gene>
<organism evidence="1 2">
    <name type="scientific">Fusarium decemcellulare</name>
    <dbReference type="NCBI Taxonomy" id="57161"/>
    <lineage>
        <taxon>Eukaryota</taxon>
        <taxon>Fungi</taxon>
        <taxon>Dikarya</taxon>
        <taxon>Ascomycota</taxon>
        <taxon>Pezizomycotina</taxon>
        <taxon>Sordariomycetes</taxon>
        <taxon>Hypocreomycetidae</taxon>
        <taxon>Hypocreales</taxon>
        <taxon>Nectriaceae</taxon>
        <taxon>Fusarium</taxon>
        <taxon>Fusarium decemcellulare species complex</taxon>
    </lineage>
</organism>
<sequence length="279" mass="30341">MTTEATVRKFFSSSAFAVVGASSNPAKFGHRVFTWYLHHELPVTPINPGSATISALDRDHPTVPTVTALQNPKQTSISVITPPSATLKVLQEAKELGVPSVWLQPGSFDDDVLKFANEEGAFQAVVAGDGGRGHEGWCILVDGERGLKAAGEAVRFSFRTVIVILFGIGTRSCSSTHDSTTLKDRKARQTLEMFESPDRSYIIILLLGGSESSIVNKRAWTHSLVAFAGPHLDLLFAGINQFLSKQSPFPSQFDLAPIDVKRNDIKTTPIRTEMLSIFS</sequence>